<evidence type="ECO:0000313" key="3">
    <source>
        <dbReference type="Proteomes" id="UP000315496"/>
    </source>
</evidence>
<reference evidence="2 3" key="1">
    <citation type="submission" date="2019-05" db="EMBL/GenBank/DDBJ databases">
        <title>The compact genome of Giardia muris reveals important steps in the evolution of intestinal protozoan parasites.</title>
        <authorList>
            <person name="Xu F."/>
            <person name="Jimenez-Gonzalez A."/>
            <person name="Einarsson E."/>
            <person name="Astvaldsson A."/>
            <person name="Peirasmaki D."/>
            <person name="Eckmann L."/>
            <person name="Andersson J.O."/>
            <person name="Svard S.G."/>
            <person name="Jerlstrom-Hultqvist J."/>
        </authorList>
    </citation>
    <scope>NUCLEOTIDE SEQUENCE [LARGE SCALE GENOMIC DNA]</scope>
    <source>
        <strain evidence="2 3">Roberts-Thomson</strain>
    </source>
</reference>
<dbReference type="AlphaFoldDB" id="A0A4Z1SMW6"/>
<keyword evidence="3" id="KW-1185">Reference proteome</keyword>
<feature type="region of interest" description="Disordered" evidence="1">
    <location>
        <begin position="410"/>
        <end position="444"/>
    </location>
</feature>
<feature type="region of interest" description="Disordered" evidence="1">
    <location>
        <begin position="749"/>
        <end position="803"/>
    </location>
</feature>
<gene>
    <name evidence="2" type="ORF">GMRT_14149</name>
</gene>
<sequence>MHSSRTRQEVTIAIYQQEPIVPGARRNRLVDKRLYAEQKAPGLAAKPALRGTRKRRAGNAKTEAEEPKNEAGASTMPPKDLSPTKPCPRVRPGDEKATISRIWESICLNPAERRYAWTALEGDTQATRAYAMRLRDFFALKTRYLSLLAQRGETIEAFRTHMGRLTRKSSQEMRRGLARYFLEIRNLTAQITDVVENARYRTNVPICLPSFDTAEILERPGCQWYAQLLTENIITEDVAVKVAHALGFFDDPENGQFATYDDVVHAISSLYLRATRGAAWPAISEDADPRPFSIEDVSLYLLLGLQIDSPTAKLDFSDFPVVFHKFLACFAQVDEPVLTGAQIRDLILDEDTRIATFRTLLEAQLEERQTIVVIRTGKSDATPYETCPLLDAEARNGYRGLKPGGFSKYQFPTDGSMMPDTGRKSSWTPGSEVRQTKKALRRPSSQVGLQVASTIVPDATEPISGGLTGDESLILTKSGTGSPTSLPKPLPSLLLDRTLDFAHSYQEEEDDSEDPEPRLQSPWYESDDEMAFQAIVDGVLIGRPQSPKPIKPPLRQTKPAPPLAIIESVSSEAPHPPAVSSISVNTTDITITEVVEITTEAVPTEPLASEPSKSADFDLTRLDTPAARPLTPDPFLELEQPRLMTPATQPEDTLWMIPDRPKFEDVDITRALTPTMSEPSPEPEEPPPIPDEDLNRVESPLEPSSPDSDMIVMETSPEGGQVEELQRIETPLPPEEDTDPIVVVEPAQALDEDNDGSIHRAETPEDSLSGADEIERVSTPFYRIETMEPDSLDGTQYDIPIDL</sequence>
<accession>A0A4Z1SMW6</accession>
<evidence type="ECO:0000313" key="2">
    <source>
        <dbReference type="EMBL" id="TNJ27062.1"/>
    </source>
</evidence>
<feature type="region of interest" description="Disordered" evidence="1">
    <location>
        <begin position="672"/>
        <end position="723"/>
    </location>
</feature>
<dbReference type="EMBL" id="VDLU01000004">
    <property type="protein sequence ID" value="TNJ27062.1"/>
    <property type="molecule type" value="Genomic_DNA"/>
</dbReference>
<name>A0A4Z1SMW6_GIAMU</name>
<dbReference type="OrthoDB" id="10256278at2759"/>
<feature type="region of interest" description="Disordered" evidence="1">
    <location>
        <begin position="40"/>
        <end position="94"/>
    </location>
</feature>
<organism evidence="2 3">
    <name type="scientific">Giardia muris</name>
    <dbReference type="NCBI Taxonomy" id="5742"/>
    <lineage>
        <taxon>Eukaryota</taxon>
        <taxon>Metamonada</taxon>
        <taxon>Diplomonadida</taxon>
        <taxon>Hexamitidae</taxon>
        <taxon>Giardiinae</taxon>
        <taxon>Giardia</taxon>
    </lineage>
</organism>
<proteinExistence type="predicted"/>
<feature type="compositionally biased region" description="Low complexity" evidence="1">
    <location>
        <begin position="482"/>
        <end position="491"/>
    </location>
</feature>
<comment type="caution">
    <text evidence="2">The sequence shown here is derived from an EMBL/GenBank/DDBJ whole genome shotgun (WGS) entry which is preliminary data.</text>
</comment>
<feature type="compositionally biased region" description="Low complexity" evidence="1">
    <location>
        <begin position="698"/>
        <end position="709"/>
    </location>
</feature>
<protein>
    <submittedName>
        <fullName evidence="2">Uncharacterized protein</fullName>
    </submittedName>
</protein>
<feature type="region of interest" description="Disordered" evidence="1">
    <location>
        <begin position="459"/>
        <end position="491"/>
    </location>
</feature>
<evidence type="ECO:0000256" key="1">
    <source>
        <dbReference type="SAM" id="MobiDB-lite"/>
    </source>
</evidence>
<dbReference type="Proteomes" id="UP000315496">
    <property type="component" value="Chromosome 4"/>
</dbReference>
<dbReference type="VEuPathDB" id="GiardiaDB:GMRT_14149"/>